<keyword evidence="7" id="KW-1278">Translocase</keyword>
<keyword evidence="11" id="KW-0511">Multifunctional enzyme</keyword>
<dbReference type="InterPro" id="IPR001268">
    <property type="entry name" value="NADH_UbQ_OxRdtase_30kDa_su"/>
</dbReference>
<dbReference type="AlphaFoldDB" id="A0A9E2SEL4"/>
<dbReference type="RefSeq" id="WP_217793193.1">
    <property type="nucleotide sequence ID" value="NZ_JAHSPG010000015.1"/>
</dbReference>
<organism evidence="15 16">
    <name type="scientific">Pinibacter aurantiacus</name>
    <dbReference type="NCBI Taxonomy" id="2851599"/>
    <lineage>
        <taxon>Bacteria</taxon>
        <taxon>Pseudomonadati</taxon>
        <taxon>Bacteroidota</taxon>
        <taxon>Chitinophagia</taxon>
        <taxon>Chitinophagales</taxon>
        <taxon>Chitinophagaceae</taxon>
        <taxon>Pinibacter</taxon>
    </lineage>
</organism>
<evidence type="ECO:0000259" key="13">
    <source>
        <dbReference type="Pfam" id="PF00329"/>
    </source>
</evidence>
<reference evidence="15" key="1">
    <citation type="submission" date="2021-06" db="EMBL/GenBank/DDBJ databases">
        <authorList>
            <person name="Huq M.A."/>
        </authorList>
    </citation>
    <scope>NUCLEOTIDE SEQUENCE</scope>
    <source>
        <strain evidence="15">MAH-26</strain>
    </source>
</reference>
<evidence type="ECO:0000256" key="11">
    <source>
        <dbReference type="ARBA" id="ARBA00023268"/>
    </source>
</evidence>
<name>A0A9E2SEL4_9BACT</name>
<keyword evidence="9" id="KW-0830">Ubiquinone</keyword>
<dbReference type="GO" id="GO:0051287">
    <property type="term" value="F:NAD binding"/>
    <property type="evidence" value="ECO:0007669"/>
    <property type="project" value="InterPro"/>
</dbReference>
<dbReference type="Proteomes" id="UP000812270">
    <property type="component" value="Unassembled WGS sequence"/>
</dbReference>
<evidence type="ECO:0000256" key="12">
    <source>
        <dbReference type="ARBA" id="ARBA00047712"/>
    </source>
</evidence>
<dbReference type="InterPro" id="IPR010218">
    <property type="entry name" value="NADH_DH_suC"/>
</dbReference>
<dbReference type="PANTHER" id="PTHR11993">
    <property type="entry name" value="NADH-UBIQUINONE OXIDOREDUCTASE 49 KDA SUBUNIT"/>
    <property type="match status" value="1"/>
</dbReference>
<keyword evidence="16" id="KW-1185">Reference proteome</keyword>
<dbReference type="GO" id="GO:0008137">
    <property type="term" value="F:NADH dehydrogenase (ubiquinone) activity"/>
    <property type="evidence" value="ECO:0007669"/>
    <property type="project" value="InterPro"/>
</dbReference>
<proteinExistence type="inferred from homology"/>
<evidence type="ECO:0000256" key="5">
    <source>
        <dbReference type="ARBA" id="ARBA00022475"/>
    </source>
</evidence>
<evidence type="ECO:0000256" key="8">
    <source>
        <dbReference type="ARBA" id="ARBA00023027"/>
    </source>
</evidence>
<comment type="function">
    <text evidence="1">NDH-1 shuttles electrons from NADH, via FMN and iron-sulfur (Fe-S) centers, to quinones in the respiratory chain. The immediate electron acceptor for the enzyme in this species is believed to be ubiquinone. Couples the redox reaction to proton translocation (for every two electrons transferred, four hydrogen ions are translocated across the cytoplasmic membrane), and thus conserves the redox energy in a proton gradient.</text>
</comment>
<dbReference type="HAMAP" id="MF_01359">
    <property type="entry name" value="NDH1_NuoCD_1"/>
    <property type="match status" value="1"/>
</dbReference>
<dbReference type="FunFam" id="1.10.645.10:FF:000001">
    <property type="entry name" value="NADH-quinone oxidoreductase subunit C/D"/>
    <property type="match status" value="1"/>
</dbReference>
<dbReference type="InterPro" id="IPR023062">
    <property type="entry name" value="NADH_DH_suCD"/>
</dbReference>
<evidence type="ECO:0000256" key="3">
    <source>
        <dbReference type="ARBA" id="ARBA00010019"/>
    </source>
</evidence>
<comment type="caution">
    <text evidence="15">The sequence shown here is derived from an EMBL/GenBank/DDBJ whole genome shotgun (WGS) entry which is preliminary data.</text>
</comment>
<evidence type="ECO:0000256" key="4">
    <source>
        <dbReference type="ARBA" id="ARBA00022448"/>
    </source>
</evidence>
<dbReference type="InterPro" id="IPR022885">
    <property type="entry name" value="NDH1_su_D/H"/>
</dbReference>
<feature type="domain" description="NADH-quinone oxidoreductase subunit D" evidence="14">
    <location>
        <begin position="312"/>
        <end position="582"/>
    </location>
</feature>
<dbReference type="PROSITE" id="PS00535">
    <property type="entry name" value="COMPLEX1_49K"/>
    <property type="match status" value="1"/>
</dbReference>
<dbReference type="Pfam" id="PF00346">
    <property type="entry name" value="Complex1_49kDa"/>
    <property type="match status" value="1"/>
</dbReference>
<dbReference type="NCBIfam" id="NF008728">
    <property type="entry name" value="PRK11742.1"/>
    <property type="match status" value="1"/>
</dbReference>
<keyword evidence="15" id="KW-0560">Oxidoreductase</keyword>
<dbReference type="NCBIfam" id="TIGR01962">
    <property type="entry name" value="NuoD"/>
    <property type="match status" value="1"/>
</dbReference>
<evidence type="ECO:0000256" key="9">
    <source>
        <dbReference type="ARBA" id="ARBA00023075"/>
    </source>
</evidence>
<keyword evidence="10" id="KW-0472">Membrane</keyword>
<evidence type="ECO:0000313" key="15">
    <source>
        <dbReference type="EMBL" id="MBV4359210.1"/>
    </source>
</evidence>
<evidence type="ECO:0000313" key="16">
    <source>
        <dbReference type="Proteomes" id="UP000812270"/>
    </source>
</evidence>
<feature type="domain" description="NADH:ubiquinone oxidoreductase 30kDa subunit" evidence="13">
    <location>
        <begin position="33"/>
        <end position="161"/>
    </location>
</feature>
<keyword evidence="5" id="KW-1003">Cell membrane</keyword>
<dbReference type="HAMAP" id="MF_01357">
    <property type="entry name" value="NDH1_NuoC"/>
    <property type="match status" value="1"/>
</dbReference>
<evidence type="ECO:0000256" key="2">
    <source>
        <dbReference type="ARBA" id="ARBA00004417"/>
    </source>
</evidence>
<keyword evidence="8" id="KW-0520">NAD</keyword>
<evidence type="ECO:0000256" key="10">
    <source>
        <dbReference type="ARBA" id="ARBA00023136"/>
    </source>
</evidence>
<dbReference type="HAMAP" id="MF_01358">
    <property type="entry name" value="NDH1_NuoD"/>
    <property type="match status" value="1"/>
</dbReference>
<keyword evidence="6" id="KW-0874">Quinone</keyword>
<dbReference type="InterPro" id="IPR001135">
    <property type="entry name" value="NADH_Q_OxRdtase_suD"/>
</dbReference>
<evidence type="ECO:0000259" key="14">
    <source>
        <dbReference type="Pfam" id="PF00346"/>
    </source>
</evidence>
<evidence type="ECO:0000256" key="7">
    <source>
        <dbReference type="ARBA" id="ARBA00022967"/>
    </source>
</evidence>
<accession>A0A9E2SEL4</accession>
<dbReference type="NCBIfam" id="TIGR01961">
    <property type="entry name" value="NuoC_fam"/>
    <property type="match status" value="1"/>
</dbReference>
<dbReference type="Pfam" id="PF00329">
    <property type="entry name" value="Complex1_30kDa"/>
    <property type="match status" value="1"/>
</dbReference>
<dbReference type="EC" id="1.6.5.11" evidence="15"/>
<dbReference type="NCBIfam" id="NF004739">
    <property type="entry name" value="PRK06075.1"/>
    <property type="match status" value="1"/>
</dbReference>
<comment type="subcellular location">
    <subcellularLocation>
        <location evidence="2">Cell inner membrane</location>
        <topology evidence="2">Peripheral membrane protein</topology>
    </subcellularLocation>
</comment>
<dbReference type="GO" id="GO:0050136">
    <property type="term" value="F:NADH dehydrogenase (quinone) (non-electrogenic) activity"/>
    <property type="evidence" value="ECO:0007669"/>
    <property type="project" value="InterPro"/>
</dbReference>
<dbReference type="InterPro" id="IPR014029">
    <property type="entry name" value="NADH_UbQ_OxRdtase_49kDa_CS"/>
</dbReference>
<evidence type="ECO:0000256" key="6">
    <source>
        <dbReference type="ARBA" id="ARBA00022719"/>
    </source>
</evidence>
<keyword evidence="4" id="KW-0813">Transport</keyword>
<sequence length="582" mass="66744">MSDAFAILDLLHQHFGADTFTQQPTVDDIATLWLPKEKIISVTAYLKTGIPQPFNLLYDLCGMDERDRAGKEKLPVKDFTVIYHLFSFERNSFIRLKVALEGEYPSIPSITSQFKNANWYEREVYDMFGVKFEGHPHLQRILMPLTWQGHPLRKEHPARATEIGPYRLLNEIIDREQNALQFKPEDWGMQRESDDADFMFLNIGPQHPGTHGVLRIVLQLDGEDIVDAVPEIGFHHRGAEKMGERQSWHTYIPYTDRVDYLGGVMNNLAYLLAVEKLAGIVVPDRVKVIRVMLCELFRISSHLVWFGTFAQDVGQLSPVFYMFTDREKVFDIIEAVCGGRMHPNWFRIGGVAQDLPNGWDALVRDFVQYFPKKIKEYTDMVIRNSLFKGRTKGIGIYTLEEAIEWGVTGPGLRACGYEWDFRKKRPYSGYEMFNFDIPTAQNGDCYDRAVVRVEELWQSLRIVEQCLNNMPEGSYKADHPLTTPPLKKYTMRDIETLITHFLNVSWGPVIPAGEAMSCIEATKGANSYYLVSDGNTSSYRTRIRTPSFPHMQMVPYVSKGYTVADLLSILGSVDFVLADIDR</sequence>
<protein>
    <submittedName>
        <fullName evidence="15">NADH-quinone oxidoreductase subunit C/D</fullName>
        <ecNumber evidence="15">1.6.5.11</ecNumber>
    </submittedName>
</protein>
<comment type="similarity">
    <text evidence="3">In the C-terminal section; belongs to the complex I 49 kDa subunit family.</text>
</comment>
<dbReference type="PANTHER" id="PTHR11993:SF45">
    <property type="entry name" value="NADH-QUINONE OXIDOREDUCTASE SUBUNIT C_D"/>
    <property type="match status" value="1"/>
</dbReference>
<dbReference type="GO" id="GO:0022904">
    <property type="term" value="P:respiratory electron transport chain"/>
    <property type="evidence" value="ECO:0007669"/>
    <property type="project" value="UniProtKB-ARBA"/>
</dbReference>
<dbReference type="GO" id="GO:0030964">
    <property type="term" value="C:NADH dehydrogenase complex"/>
    <property type="evidence" value="ECO:0007669"/>
    <property type="project" value="InterPro"/>
</dbReference>
<comment type="catalytic activity">
    <reaction evidence="12">
        <text>a quinone + NADH + 5 H(+)(in) = a quinol + NAD(+) + 4 H(+)(out)</text>
        <dbReference type="Rhea" id="RHEA:57888"/>
        <dbReference type="ChEBI" id="CHEBI:15378"/>
        <dbReference type="ChEBI" id="CHEBI:24646"/>
        <dbReference type="ChEBI" id="CHEBI:57540"/>
        <dbReference type="ChEBI" id="CHEBI:57945"/>
        <dbReference type="ChEBI" id="CHEBI:132124"/>
    </reaction>
</comment>
<dbReference type="EMBL" id="JAHSPG010000015">
    <property type="protein sequence ID" value="MBV4359210.1"/>
    <property type="molecule type" value="Genomic_DNA"/>
</dbReference>
<gene>
    <name evidence="15" type="primary">nuoC</name>
    <name evidence="15" type="ORF">KTO63_18730</name>
</gene>
<dbReference type="GO" id="GO:0005886">
    <property type="term" value="C:plasma membrane"/>
    <property type="evidence" value="ECO:0007669"/>
    <property type="project" value="UniProtKB-SubCell"/>
</dbReference>
<dbReference type="GO" id="GO:0048038">
    <property type="term" value="F:quinone binding"/>
    <property type="evidence" value="ECO:0007669"/>
    <property type="project" value="UniProtKB-KW"/>
</dbReference>
<evidence type="ECO:0000256" key="1">
    <source>
        <dbReference type="ARBA" id="ARBA00002378"/>
    </source>
</evidence>